<dbReference type="EMBL" id="QGHD01000001">
    <property type="protein sequence ID" value="PWL04182.1"/>
    <property type="molecule type" value="Genomic_DNA"/>
</dbReference>
<dbReference type="Pfam" id="PF00459">
    <property type="entry name" value="Inositol_P"/>
    <property type="match status" value="1"/>
</dbReference>
<dbReference type="PRINTS" id="PR00377">
    <property type="entry name" value="IMPHPHTASES"/>
</dbReference>
<comment type="caution">
    <text evidence="1">The sequence shown here is derived from an EMBL/GenBank/DDBJ whole genome shotgun (WGS) entry which is preliminary data.</text>
</comment>
<dbReference type="InterPro" id="IPR000760">
    <property type="entry name" value="Inositol_monophosphatase-like"/>
</dbReference>
<proteinExistence type="predicted"/>
<dbReference type="PANTHER" id="PTHR20854:SF4">
    <property type="entry name" value="INOSITOL-1-MONOPHOSPHATASE-RELATED"/>
    <property type="match status" value="1"/>
</dbReference>
<dbReference type="Gene3D" id="3.40.190.80">
    <property type="match status" value="1"/>
</dbReference>
<accession>A0ABX5LPD0</accession>
<dbReference type="RefSeq" id="WP_109587095.1">
    <property type="nucleotide sequence ID" value="NZ_QGHD01000001.1"/>
</dbReference>
<dbReference type="Gene3D" id="3.30.540.10">
    <property type="entry name" value="Fructose-1,6-Bisphosphatase, subunit A, domain 1"/>
    <property type="match status" value="1"/>
</dbReference>
<protein>
    <submittedName>
        <fullName evidence="1">Histidinol-phosphate phosphatase</fullName>
    </submittedName>
</protein>
<evidence type="ECO:0000313" key="2">
    <source>
        <dbReference type="Proteomes" id="UP000245523"/>
    </source>
</evidence>
<dbReference type="SUPFAM" id="SSF56655">
    <property type="entry name" value="Carbohydrate phosphatase"/>
    <property type="match status" value="1"/>
</dbReference>
<dbReference type="PANTHER" id="PTHR20854">
    <property type="entry name" value="INOSITOL MONOPHOSPHATASE"/>
    <property type="match status" value="1"/>
</dbReference>
<gene>
    <name evidence="1" type="ORF">B0H50_101195</name>
</gene>
<dbReference type="Proteomes" id="UP000245523">
    <property type="component" value="Unassembled WGS sequence"/>
</dbReference>
<reference evidence="1 2" key="1">
    <citation type="submission" date="2018-05" db="EMBL/GenBank/DDBJ databases">
        <title>Animal gut microbial communities from fecal samples from Wisconsin, USA.</title>
        <authorList>
            <person name="Neumann A."/>
        </authorList>
    </citation>
    <scope>NUCLEOTIDE SEQUENCE [LARGE SCALE GENOMIC DNA]</scope>
    <source>
        <strain evidence="1 2">UWS4</strain>
    </source>
</reference>
<name>A0ABX5LPD0_9BACT</name>
<sequence length="265" mass="29024">MSTCEVKELEQIAMRAASAAEKVILSHFDSDLAVEWKPDNTPVTIVDKGAEEALRKVFAQETPHFGVIGEEFGIENPEAEYKWVFDPIDGTKSFIRGVPLFGTLIGLYHRGEPLVGIINLPAQRKMLHAAKGCGAFVGERRVYTSKVEHLSDALVLSGTVNTFDEMHLGKEFEAYRKSAKLYRGWGDCYGYFLVATGRAEAMVDPVVSLWDIAAFPAIFAEAGGSFSLLDGTTALFDANGKPTRPIHEGYNAKATNGKIESVFAR</sequence>
<organism evidence="1 2">
    <name type="scientific">Hallerella porci</name>
    <dbReference type="NCBI Taxonomy" id="1945871"/>
    <lineage>
        <taxon>Bacteria</taxon>
        <taxon>Pseudomonadati</taxon>
        <taxon>Fibrobacterota</taxon>
        <taxon>Fibrobacteria</taxon>
        <taxon>Fibrobacterales</taxon>
        <taxon>Fibrobacteraceae</taxon>
        <taxon>Hallerella</taxon>
    </lineage>
</organism>
<evidence type="ECO:0000313" key="1">
    <source>
        <dbReference type="EMBL" id="PWL04182.1"/>
    </source>
</evidence>
<keyword evidence="2" id="KW-1185">Reference proteome</keyword>